<comment type="similarity">
    <text evidence="1">Belongs to the plant acyltransferase family.</text>
</comment>
<evidence type="ECO:0000256" key="1">
    <source>
        <dbReference type="ARBA" id="ARBA00009861"/>
    </source>
</evidence>
<dbReference type="STRING" id="3880.G7J4L2"/>
<reference evidence="2 4" key="1">
    <citation type="journal article" date="2011" name="Nature">
        <title>The Medicago genome provides insight into the evolution of rhizobial symbioses.</title>
        <authorList>
            <person name="Young N.D."/>
            <person name="Debelle F."/>
            <person name="Oldroyd G.E."/>
            <person name="Geurts R."/>
            <person name="Cannon S.B."/>
            <person name="Udvardi M.K."/>
            <person name="Benedito V.A."/>
            <person name="Mayer K.F."/>
            <person name="Gouzy J."/>
            <person name="Schoof H."/>
            <person name="Van de Peer Y."/>
            <person name="Proost S."/>
            <person name="Cook D.R."/>
            <person name="Meyers B.C."/>
            <person name="Spannagl M."/>
            <person name="Cheung F."/>
            <person name="De Mita S."/>
            <person name="Krishnakumar V."/>
            <person name="Gundlach H."/>
            <person name="Zhou S."/>
            <person name="Mudge J."/>
            <person name="Bharti A.K."/>
            <person name="Murray J.D."/>
            <person name="Naoumkina M.A."/>
            <person name="Rosen B."/>
            <person name="Silverstein K.A."/>
            <person name="Tang H."/>
            <person name="Rombauts S."/>
            <person name="Zhao P.X."/>
            <person name="Zhou P."/>
            <person name="Barbe V."/>
            <person name="Bardou P."/>
            <person name="Bechner M."/>
            <person name="Bellec A."/>
            <person name="Berger A."/>
            <person name="Berges H."/>
            <person name="Bidwell S."/>
            <person name="Bisseling T."/>
            <person name="Choisne N."/>
            <person name="Couloux A."/>
            <person name="Denny R."/>
            <person name="Deshpande S."/>
            <person name="Dai X."/>
            <person name="Doyle J.J."/>
            <person name="Dudez A.M."/>
            <person name="Farmer A.D."/>
            <person name="Fouteau S."/>
            <person name="Franken C."/>
            <person name="Gibelin C."/>
            <person name="Gish J."/>
            <person name="Goldstein S."/>
            <person name="Gonzalez A.J."/>
            <person name="Green P.J."/>
            <person name="Hallab A."/>
            <person name="Hartog M."/>
            <person name="Hua A."/>
            <person name="Humphray S.J."/>
            <person name="Jeong D.H."/>
            <person name="Jing Y."/>
            <person name="Jocker A."/>
            <person name="Kenton S.M."/>
            <person name="Kim D.J."/>
            <person name="Klee K."/>
            <person name="Lai H."/>
            <person name="Lang C."/>
            <person name="Lin S."/>
            <person name="Macmil S.L."/>
            <person name="Magdelenat G."/>
            <person name="Matthews L."/>
            <person name="McCorrison J."/>
            <person name="Monaghan E.L."/>
            <person name="Mun J.H."/>
            <person name="Najar F.Z."/>
            <person name="Nicholson C."/>
            <person name="Noirot C."/>
            <person name="O'Bleness M."/>
            <person name="Paule C.R."/>
            <person name="Poulain J."/>
            <person name="Prion F."/>
            <person name="Qin B."/>
            <person name="Qu C."/>
            <person name="Retzel E.F."/>
            <person name="Riddle C."/>
            <person name="Sallet E."/>
            <person name="Samain S."/>
            <person name="Samson N."/>
            <person name="Sanders I."/>
            <person name="Saurat O."/>
            <person name="Scarpelli C."/>
            <person name="Schiex T."/>
            <person name="Segurens B."/>
            <person name="Severin A.J."/>
            <person name="Sherrier D.J."/>
            <person name="Shi R."/>
            <person name="Sims S."/>
            <person name="Singer S.R."/>
            <person name="Sinharoy S."/>
            <person name="Sterck L."/>
            <person name="Viollet A."/>
            <person name="Wang B.B."/>
            <person name="Wang K."/>
            <person name="Wang M."/>
            <person name="Wang X."/>
            <person name="Warfsmann J."/>
            <person name="Weissenbach J."/>
            <person name="White D.D."/>
            <person name="White J.D."/>
            <person name="Wiley G.B."/>
            <person name="Wincker P."/>
            <person name="Xing Y."/>
            <person name="Yang L."/>
            <person name="Yao Z."/>
            <person name="Ying F."/>
            <person name="Zhai J."/>
            <person name="Zhou L."/>
            <person name="Zuber A."/>
            <person name="Denarie J."/>
            <person name="Dixon R.A."/>
            <person name="May G.D."/>
            <person name="Schwartz D.C."/>
            <person name="Rogers J."/>
            <person name="Quetier F."/>
            <person name="Town C.D."/>
            <person name="Roe B.A."/>
        </authorList>
    </citation>
    <scope>NUCLEOTIDE SEQUENCE [LARGE SCALE GENOMIC DNA]</scope>
    <source>
        <strain evidence="2">A17</strain>
        <strain evidence="3 4">cv. Jemalong A17</strain>
    </source>
</reference>
<dbReference type="InterPro" id="IPR050317">
    <property type="entry name" value="Plant_Fungal_Acyltransferase"/>
</dbReference>
<dbReference type="HOGENOM" id="CLU_049517_0_0_1"/>
<proteinExistence type="inferred from homology"/>
<keyword evidence="4" id="KW-1185">Reference proteome</keyword>
<dbReference type="PaxDb" id="3880-AES73148"/>
<reference evidence="3" key="3">
    <citation type="submission" date="2015-04" db="UniProtKB">
        <authorList>
            <consortium name="EnsemblPlants"/>
        </authorList>
    </citation>
    <scope>IDENTIFICATION</scope>
    <source>
        <strain evidence="3">cv. Jemalong A17</strain>
    </source>
</reference>
<dbReference type="EnsemblPlants" id="AES73148">
    <property type="protein sequence ID" value="AES73148"/>
    <property type="gene ID" value="MTR_3g100150"/>
</dbReference>
<evidence type="ECO:0000313" key="2">
    <source>
        <dbReference type="EMBL" id="AES73148.1"/>
    </source>
</evidence>
<sequence length="480" mass="53431">MGSLPNLETPPQISRISTVVPATPRGEENSAYNLNYMDLLMKLHYIRSIYLFNSKAVQNLSISDLKAPMFQLLDSYSHVSGRVRISESGRPFIKCNDAGVRIAESHCEKTLREWLDEKEYSVDELVYDHVLGPDLAFSPLVFVKFTFFKCGGLSVGLSWAHILGDAFSARNFITKWSHTLAGQAPPKSLHMPNLTKPQFLSNSVYDNPISIKRATTIEEYWLAATDSYVATHTFHITSKQLHHLLTTSTSTNININTKTKYFEIISAMIWKCIGQIRGNFGPRVVTICTTNISNRAENEFPTNGSVLSKIETSLSPGESEISELVKLIAEKKMNENHGLEKMMEEGEGKDDFIVYGAKLTFVDLEEGNFYGVKINGQKPILANCDFRGVGDQGVVLVLSGPEDYNGNNGRMVTISLPGKELDQLKCKLSFSCKLQPWNFLRESEQRGDTTTATTITTTSTTVSVTMATTNIATTTTFVLR</sequence>
<organism evidence="2 4">
    <name type="scientific">Medicago truncatula</name>
    <name type="common">Barrel medic</name>
    <name type="synonym">Medicago tribuloides</name>
    <dbReference type="NCBI Taxonomy" id="3880"/>
    <lineage>
        <taxon>Eukaryota</taxon>
        <taxon>Viridiplantae</taxon>
        <taxon>Streptophyta</taxon>
        <taxon>Embryophyta</taxon>
        <taxon>Tracheophyta</taxon>
        <taxon>Spermatophyta</taxon>
        <taxon>Magnoliopsida</taxon>
        <taxon>eudicotyledons</taxon>
        <taxon>Gunneridae</taxon>
        <taxon>Pentapetalae</taxon>
        <taxon>rosids</taxon>
        <taxon>fabids</taxon>
        <taxon>Fabales</taxon>
        <taxon>Fabaceae</taxon>
        <taxon>Papilionoideae</taxon>
        <taxon>50 kb inversion clade</taxon>
        <taxon>NPAAA clade</taxon>
        <taxon>Hologalegina</taxon>
        <taxon>IRL clade</taxon>
        <taxon>Trifolieae</taxon>
        <taxon>Medicago</taxon>
    </lineage>
</organism>
<gene>
    <name evidence="2" type="ordered locus">MTR_3g100150</name>
</gene>
<evidence type="ECO:0000313" key="4">
    <source>
        <dbReference type="Proteomes" id="UP000002051"/>
    </source>
</evidence>
<dbReference type="InterPro" id="IPR023213">
    <property type="entry name" value="CAT-like_dom_sf"/>
</dbReference>
<dbReference type="PANTHER" id="PTHR31642">
    <property type="entry name" value="TRICHOTHECENE 3-O-ACETYLTRANSFERASE"/>
    <property type="match status" value="1"/>
</dbReference>
<accession>G7J4L2</accession>
<evidence type="ECO:0000313" key="3">
    <source>
        <dbReference type="EnsemblPlants" id="AES73148"/>
    </source>
</evidence>
<dbReference type="GO" id="GO:0016747">
    <property type="term" value="F:acyltransferase activity, transferring groups other than amino-acyl groups"/>
    <property type="evidence" value="ECO:0000318"/>
    <property type="project" value="GO_Central"/>
</dbReference>
<protein>
    <submittedName>
        <fullName evidence="2">HXXXD-type acyl-transferase family protein</fullName>
    </submittedName>
</protein>
<dbReference type="eggNOG" id="ENOG502QQYP">
    <property type="taxonomic scope" value="Eukaryota"/>
</dbReference>
<reference evidence="2 4" key="2">
    <citation type="journal article" date="2014" name="BMC Genomics">
        <title>An improved genome release (version Mt4.0) for the model legume Medicago truncatula.</title>
        <authorList>
            <person name="Tang H."/>
            <person name="Krishnakumar V."/>
            <person name="Bidwell S."/>
            <person name="Rosen B."/>
            <person name="Chan A."/>
            <person name="Zhou S."/>
            <person name="Gentzbittel L."/>
            <person name="Childs K.L."/>
            <person name="Yandell M."/>
            <person name="Gundlach H."/>
            <person name="Mayer K.F."/>
            <person name="Schwartz D.C."/>
            <person name="Town C.D."/>
        </authorList>
    </citation>
    <scope>GENOME REANNOTATION</scope>
    <source>
        <strain evidence="2">A17</strain>
        <strain evidence="3 4">cv. Jemalong A17</strain>
    </source>
</reference>
<dbReference type="Pfam" id="PF02458">
    <property type="entry name" value="Transferase"/>
    <property type="match status" value="1"/>
</dbReference>
<dbReference type="Proteomes" id="UP000002051">
    <property type="component" value="Chromosome 3"/>
</dbReference>
<dbReference type="OMA" id="VFLQFTW"/>
<dbReference type="Gene3D" id="3.30.559.10">
    <property type="entry name" value="Chloramphenicol acetyltransferase-like domain"/>
    <property type="match status" value="2"/>
</dbReference>
<name>G7J4L2_MEDTR</name>
<dbReference type="PANTHER" id="PTHR31642:SF259">
    <property type="entry name" value="PROTEIN ECERIFERUM 2"/>
    <property type="match status" value="1"/>
</dbReference>
<dbReference type="EMBL" id="CM001219">
    <property type="protein sequence ID" value="AES73148.1"/>
    <property type="molecule type" value="Genomic_DNA"/>
</dbReference>
<dbReference type="AlphaFoldDB" id="G7J4L2"/>